<evidence type="ECO:0000256" key="3">
    <source>
        <dbReference type="ARBA" id="ARBA00022723"/>
    </source>
</evidence>
<feature type="chain" id="PRO_5018105438" evidence="9">
    <location>
        <begin position="24"/>
        <end position="519"/>
    </location>
</feature>
<feature type="binding site" evidence="7">
    <location>
        <position position="280"/>
    </location>
    <ligand>
        <name>Zn(2+)</name>
        <dbReference type="ChEBI" id="CHEBI:29105"/>
        <label>2</label>
        <note>catalytic</note>
    </ligand>
</feature>
<dbReference type="InterPro" id="IPR045175">
    <property type="entry name" value="M28_fam"/>
</dbReference>
<evidence type="ECO:0000256" key="7">
    <source>
        <dbReference type="PIRSR" id="PIRSR036685-1"/>
    </source>
</evidence>
<dbReference type="GO" id="GO:0046872">
    <property type="term" value="F:metal ion binding"/>
    <property type="evidence" value="ECO:0007669"/>
    <property type="project" value="UniProtKB-KW"/>
</dbReference>
<evidence type="ECO:0000313" key="12">
    <source>
        <dbReference type="EMBL" id="RQP25041.1"/>
    </source>
</evidence>
<comment type="caution">
    <text evidence="12">The sequence shown here is derived from an EMBL/GenBank/DDBJ whole genome shotgun (WGS) entry which is preliminary data.</text>
</comment>
<dbReference type="Pfam" id="PF04151">
    <property type="entry name" value="PPC"/>
    <property type="match status" value="1"/>
</dbReference>
<dbReference type="GO" id="GO:0004177">
    <property type="term" value="F:aminopeptidase activity"/>
    <property type="evidence" value="ECO:0007669"/>
    <property type="project" value="UniProtKB-KW"/>
</dbReference>
<name>A0A3N7HVN8_9BURK</name>
<keyword evidence="4 9" id="KW-0732">Signal</keyword>
<feature type="binding site" evidence="7">
    <location>
        <position position="245"/>
    </location>
    <ligand>
        <name>Zn(2+)</name>
        <dbReference type="ChEBI" id="CHEBI:29105"/>
        <label>1</label>
    </ligand>
</feature>
<dbReference type="CDD" id="cd03879">
    <property type="entry name" value="M28_AAP"/>
    <property type="match status" value="1"/>
</dbReference>
<dbReference type="AlphaFoldDB" id="A0A3N7HVN8"/>
<dbReference type="EMBL" id="QUSW01000002">
    <property type="protein sequence ID" value="RQP25041.1"/>
    <property type="molecule type" value="Genomic_DNA"/>
</dbReference>
<dbReference type="RefSeq" id="WP_124539948.1">
    <property type="nucleotide sequence ID" value="NZ_QUSW01000002.1"/>
</dbReference>
<feature type="signal peptide" evidence="9">
    <location>
        <begin position="1"/>
        <end position="23"/>
    </location>
</feature>
<dbReference type="GO" id="GO:0008235">
    <property type="term" value="F:metalloexopeptidase activity"/>
    <property type="evidence" value="ECO:0007669"/>
    <property type="project" value="InterPro"/>
</dbReference>
<accession>A0A3N7HVN8</accession>
<evidence type="ECO:0000259" key="11">
    <source>
        <dbReference type="Pfam" id="PF04389"/>
    </source>
</evidence>
<feature type="binding site" evidence="7">
    <location>
        <position position="307"/>
    </location>
    <ligand>
        <name>Zn(2+)</name>
        <dbReference type="ChEBI" id="CHEBI:29105"/>
        <label>1</label>
    </ligand>
</feature>
<dbReference type="PIRSF" id="PIRSF036685">
    <property type="entry name" value="BacLeuNPeptidase"/>
    <property type="match status" value="1"/>
</dbReference>
<dbReference type="PANTHER" id="PTHR12147">
    <property type="entry name" value="METALLOPEPTIDASE M28 FAMILY MEMBER"/>
    <property type="match status" value="1"/>
</dbReference>
<gene>
    <name evidence="12" type="ORF">DZC73_09305</name>
</gene>
<evidence type="ECO:0000256" key="8">
    <source>
        <dbReference type="PIRSR" id="PIRSR036685-2"/>
    </source>
</evidence>
<dbReference type="InterPro" id="IPR012189">
    <property type="entry name" value="Pept_M28E_Ap1"/>
</dbReference>
<keyword evidence="8" id="KW-1015">Disulfide bond</keyword>
<keyword evidence="5 12" id="KW-0378">Hydrolase</keyword>
<evidence type="ECO:0000259" key="10">
    <source>
        <dbReference type="Pfam" id="PF04151"/>
    </source>
</evidence>
<evidence type="ECO:0000256" key="4">
    <source>
        <dbReference type="ARBA" id="ARBA00022729"/>
    </source>
</evidence>
<keyword evidence="13" id="KW-1185">Reference proteome</keyword>
<dbReference type="SUPFAM" id="SSF53187">
    <property type="entry name" value="Zn-dependent exopeptidases"/>
    <property type="match status" value="1"/>
</dbReference>
<keyword evidence="1" id="KW-0031">Aminopeptidase</keyword>
<evidence type="ECO:0000256" key="5">
    <source>
        <dbReference type="ARBA" id="ARBA00022801"/>
    </source>
</evidence>
<dbReference type="InterPro" id="IPR007484">
    <property type="entry name" value="Peptidase_M28"/>
</dbReference>
<proteinExistence type="predicted"/>
<keyword evidence="3 7" id="KW-0479">Metal-binding</keyword>
<comment type="cofactor">
    <cofactor evidence="7">
        <name>Zn(2+)</name>
        <dbReference type="ChEBI" id="CHEBI:29105"/>
    </cofactor>
    <text evidence="7">Binds 2 Zn(2+) ions per subunit.</text>
</comment>
<evidence type="ECO:0000256" key="6">
    <source>
        <dbReference type="ARBA" id="ARBA00022833"/>
    </source>
</evidence>
<reference evidence="12 13" key="2">
    <citation type="submission" date="2018-12" db="EMBL/GenBank/DDBJ databases">
        <title>Rhizobacter gummiphilus sp. nov., a rubber-degrading bacterium isolated from the soil of a botanical garden in Japan.</title>
        <authorList>
            <person name="Shunsuke S.S."/>
        </authorList>
    </citation>
    <scope>NUCLEOTIDE SEQUENCE [LARGE SCALE GENOMIC DNA]</scope>
    <source>
        <strain evidence="12 13">S-16</strain>
    </source>
</reference>
<evidence type="ECO:0000256" key="2">
    <source>
        <dbReference type="ARBA" id="ARBA00022670"/>
    </source>
</evidence>
<dbReference type="GO" id="GO:0006508">
    <property type="term" value="P:proteolysis"/>
    <property type="evidence" value="ECO:0007669"/>
    <property type="project" value="UniProtKB-KW"/>
</dbReference>
<dbReference type="PANTHER" id="PTHR12147:SF56">
    <property type="entry name" value="AMINOPEPTIDASE YDR415C-RELATED"/>
    <property type="match status" value="1"/>
</dbReference>
<feature type="disulfide bond" evidence="8">
    <location>
        <begin position="351"/>
        <end position="355"/>
    </location>
</feature>
<keyword evidence="2" id="KW-0645">Protease</keyword>
<feature type="domain" description="Peptidase M28" evidence="11">
    <location>
        <begin position="206"/>
        <end position="400"/>
    </location>
</feature>
<feature type="domain" description="Peptidase C-terminal archaeal/bacterial" evidence="10">
    <location>
        <begin position="453"/>
        <end position="502"/>
    </location>
</feature>
<dbReference type="InterPro" id="IPR007280">
    <property type="entry name" value="Peptidase_C_arc/bac"/>
</dbReference>
<sequence>MMRLLKSAAVCAALLALCTNALAGEKVWISLGDAALTQLRKHMQVELAASAQVPATAQLFGATRAEGVHLVQVDEEVLAHLSQAIHTELHRCGGFMFHASEAEGRATLMRASGATQRTTQVTLAATRPSYVIDQQSTVNPLLAQMQASNIGQTIVDLSNFQNRYYQTSSGQNASDWLKQRWTTLANGRSDITIEQFTHASWKQKSVIATIQGTDNASEVVVIGGHLDSINLSNTGETARAPGADDDASGVASLTEVFRVLVANNYKPRRTLKFMAYAAEEVGLRGSKEIANSYAAAGANVVGVMQLDMTNYKGSANDIYIYTDYTDSAQNTFVSNLIATYLPTLKVGTDQCGYACSDHASWNAKGYAASMPFEAAMGQDDPYIHTANDTYANTGNQADHALKFARMGLAYMVELGSDGPGIADKTETFSGSLTSKQTRSFGPFKAGVGTFRASTTGTGDIDLYAKRSSVPTTSSYDCKSDGSTAAESCSINITAGGDVYVMLKGYTAGSYNLTVTYRPQ</sequence>
<dbReference type="Gene3D" id="3.40.630.10">
    <property type="entry name" value="Zn peptidases"/>
    <property type="match status" value="1"/>
</dbReference>
<dbReference type="OrthoDB" id="3665926at2"/>
<organism evidence="12 13">
    <name type="scientific">Piscinibacter terrae</name>
    <dbReference type="NCBI Taxonomy" id="2496871"/>
    <lineage>
        <taxon>Bacteria</taxon>
        <taxon>Pseudomonadati</taxon>
        <taxon>Pseudomonadota</taxon>
        <taxon>Betaproteobacteria</taxon>
        <taxon>Burkholderiales</taxon>
        <taxon>Sphaerotilaceae</taxon>
        <taxon>Piscinibacter</taxon>
    </lineage>
</organism>
<reference evidence="12 13" key="1">
    <citation type="submission" date="2018-08" db="EMBL/GenBank/DDBJ databases">
        <authorList>
            <person name="Khan S.A."/>
            <person name="Jeon C.O."/>
            <person name="Chun B.H."/>
            <person name="Jeong S.E."/>
        </authorList>
    </citation>
    <scope>NUCLEOTIDE SEQUENCE [LARGE SCALE GENOMIC DNA]</scope>
    <source>
        <strain evidence="12 13">S-16</strain>
    </source>
</reference>
<protein>
    <submittedName>
        <fullName evidence="12">M20/M25/M40 family metallo-hydrolase</fullName>
    </submittedName>
</protein>
<evidence type="ECO:0000313" key="13">
    <source>
        <dbReference type="Proteomes" id="UP000267464"/>
    </source>
</evidence>
<evidence type="ECO:0000256" key="1">
    <source>
        <dbReference type="ARBA" id="ARBA00022438"/>
    </source>
</evidence>
<evidence type="ECO:0000256" key="9">
    <source>
        <dbReference type="SAM" id="SignalP"/>
    </source>
</evidence>
<feature type="binding site" evidence="7">
    <location>
        <position position="384"/>
    </location>
    <ligand>
        <name>Zn(2+)</name>
        <dbReference type="ChEBI" id="CHEBI:29105"/>
        <label>2</label>
        <note>catalytic</note>
    </ligand>
</feature>
<feature type="binding site" evidence="7">
    <location>
        <position position="225"/>
    </location>
    <ligand>
        <name>Zn(2+)</name>
        <dbReference type="ChEBI" id="CHEBI:29105"/>
        <label>1</label>
    </ligand>
</feature>
<dbReference type="Proteomes" id="UP000267464">
    <property type="component" value="Unassembled WGS sequence"/>
</dbReference>
<dbReference type="Gene3D" id="2.60.120.380">
    <property type="match status" value="1"/>
</dbReference>
<keyword evidence="6 7" id="KW-0862">Zinc</keyword>
<dbReference type="Pfam" id="PF04389">
    <property type="entry name" value="Peptidase_M28"/>
    <property type="match status" value="1"/>
</dbReference>